<evidence type="ECO:0000256" key="4">
    <source>
        <dbReference type="ARBA" id="ARBA00022630"/>
    </source>
</evidence>
<keyword evidence="6" id="KW-0274">FAD</keyword>
<evidence type="ECO:0000313" key="14">
    <source>
        <dbReference type="EMBL" id="ACL70235.1"/>
    </source>
</evidence>
<dbReference type="eggNOG" id="COG2259">
    <property type="taxonomic scope" value="Bacteria"/>
</dbReference>
<dbReference type="Gene3D" id="3.50.50.100">
    <property type="match status" value="1"/>
</dbReference>
<keyword evidence="8 14" id="KW-0560">Oxidoreductase</keyword>
<gene>
    <name evidence="14" type="ordered locus">Hore_14860</name>
</gene>
<keyword evidence="9" id="KW-0520">NAD</keyword>
<evidence type="ECO:0000256" key="1">
    <source>
        <dbReference type="ARBA" id="ARBA00004141"/>
    </source>
</evidence>
<dbReference type="PANTHER" id="PTHR43706:SF47">
    <property type="entry name" value="EXTERNAL NADH-UBIQUINONE OXIDOREDUCTASE 1, MITOCHONDRIAL-RELATED"/>
    <property type="match status" value="1"/>
</dbReference>
<dbReference type="InterPro" id="IPR045024">
    <property type="entry name" value="NDH-2"/>
</dbReference>
<comment type="similarity">
    <text evidence="2">Belongs to the NADH dehydrogenase family.</text>
</comment>
<proteinExistence type="inferred from homology"/>
<keyword evidence="10 12" id="KW-0472">Membrane</keyword>
<evidence type="ECO:0000256" key="9">
    <source>
        <dbReference type="ARBA" id="ARBA00023027"/>
    </source>
</evidence>
<dbReference type="InterPro" id="IPR023753">
    <property type="entry name" value="FAD/NAD-binding_dom"/>
</dbReference>
<keyword evidence="5 12" id="KW-0812">Transmembrane</keyword>
<feature type="transmembrane region" description="Helical" evidence="12">
    <location>
        <begin position="538"/>
        <end position="561"/>
    </location>
</feature>
<feature type="transmembrane region" description="Helical" evidence="12">
    <location>
        <begin position="498"/>
        <end position="526"/>
    </location>
</feature>
<comment type="subcellular location">
    <subcellularLocation>
        <location evidence="1">Membrane</location>
        <topology evidence="1">Multi-pass membrane protein</topology>
    </subcellularLocation>
</comment>
<dbReference type="PANTHER" id="PTHR43706">
    <property type="entry name" value="NADH DEHYDROGENASE"/>
    <property type="match status" value="1"/>
</dbReference>
<dbReference type="Proteomes" id="UP000000719">
    <property type="component" value="Chromosome"/>
</dbReference>
<protein>
    <recommendedName>
        <fullName evidence="3">NADH:ubiquinone reductase (non-electrogenic)</fullName>
        <ecNumber evidence="3">1.6.5.9</ecNumber>
    </recommendedName>
</protein>
<sequence length="593" mass="66013">MSKNIIILGAGYGGVAAAKKLHKLLKKKDDTTITLIDKNPFHTLLTEIHQVAGNRIDEDGVKIGLNELFESTKVNVVQDQIKDIDFENKTLKSDNYLYNYDYLILGTGSEPADCGVKGVADYAYTLWSIDDAKKIKKHIIEMFQRARVVDDPALRKELLTFVVCGGGFTGVEMVGELVEWMDDLCYQYGIDRSEIDLYLCEGLDRILPNLNDKLVDKAMKYLDKVGVKVKTGSFVSEVKEDGLTMANGDTLKTRTVIWNCGVVASDFAANLGLDTDKAGRVKVNKYLQTEKYPEVYAIGDNSHVPNEEGKPLPALVETALQTGECAAENIVADINGEPKEEMEPDYHGILVSIGGKYAVADVMGMSLKGWFGMFMKHVVNMHYLFEIGGLKKGFNYISKYLKEQGSHKGLVAQGFDHFSQRSRTFWVAFLRIFLGFQWLFSGLDKVHSGWLLKGDKLVAGASTSPIGPNPVEWYVTFMENVVFEYPLLFQYMITLGELALAFSLILGVFSTLGALGSTVMTINFFLSGFYPQNPTLPWFLMASIACIGASGRALGLDYYILPWLKKLVWGRRKGKNKDLQNVVKPLNEGQQSS</sequence>
<dbReference type="AlphaFoldDB" id="B8CY66"/>
<dbReference type="InterPro" id="IPR036188">
    <property type="entry name" value="FAD/NAD-bd_sf"/>
</dbReference>
<evidence type="ECO:0000256" key="8">
    <source>
        <dbReference type="ARBA" id="ARBA00023002"/>
    </source>
</evidence>
<reference evidence="14 15" key="1">
    <citation type="journal article" date="2009" name="PLoS ONE">
        <title>Genome analysis of the anaerobic thermohalophilic bacterium Halothermothrix orenii.</title>
        <authorList>
            <person name="Mavromatis K."/>
            <person name="Ivanova N."/>
            <person name="Anderson I."/>
            <person name="Lykidis A."/>
            <person name="Hooper S.D."/>
            <person name="Sun H."/>
            <person name="Kunin V."/>
            <person name="Lapidus A."/>
            <person name="Hugenholtz P."/>
            <person name="Patel B."/>
            <person name="Kyrpides N.C."/>
        </authorList>
    </citation>
    <scope>NUCLEOTIDE SEQUENCE [LARGE SCALE GENOMIC DNA]</scope>
    <source>
        <strain evidence="15">H 168 / OCM 544 / DSM 9562</strain>
    </source>
</reference>
<dbReference type="Pfam" id="PF07992">
    <property type="entry name" value="Pyr_redox_2"/>
    <property type="match status" value="1"/>
</dbReference>
<evidence type="ECO:0000256" key="10">
    <source>
        <dbReference type="ARBA" id="ARBA00023136"/>
    </source>
</evidence>
<dbReference type="GO" id="GO:0016020">
    <property type="term" value="C:membrane"/>
    <property type="evidence" value="ECO:0007669"/>
    <property type="project" value="UniProtKB-SubCell"/>
</dbReference>
<evidence type="ECO:0000256" key="3">
    <source>
        <dbReference type="ARBA" id="ARBA00012637"/>
    </source>
</evidence>
<dbReference type="HOGENOM" id="CLU_021377_6_0_9"/>
<evidence type="ECO:0000256" key="7">
    <source>
        <dbReference type="ARBA" id="ARBA00022989"/>
    </source>
</evidence>
<evidence type="ECO:0000256" key="6">
    <source>
        <dbReference type="ARBA" id="ARBA00022827"/>
    </source>
</evidence>
<evidence type="ECO:0000259" key="13">
    <source>
        <dbReference type="Pfam" id="PF07992"/>
    </source>
</evidence>
<keyword evidence="7 12" id="KW-1133">Transmembrane helix</keyword>
<evidence type="ECO:0000313" key="15">
    <source>
        <dbReference type="Proteomes" id="UP000000719"/>
    </source>
</evidence>
<organism evidence="14 15">
    <name type="scientific">Halothermothrix orenii (strain H 168 / OCM 544 / DSM 9562)</name>
    <dbReference type="NCBI Taxonomy" id="373903"/>
    <lineage>
        <taxon>Bacteria</taxon>
        <taxon>Bacillati</taxon>
        <taxon>Bacillota</taxon>
        <taxon>Clostridia</taxon>
        <taxon>Halanaerobiales</taxon>
        <taxon>Halothermotrichaceae</taxon>
        <taxon>Halothermothrix</taxon>
    </lineage>
</organism>
<dbReference type="PRINTS" id="PR00368">
    <property type="entry name" value="FADPNR"/>
</dbReference>
<feature type="transmembrane region" description="Helical" evidence="12">
    <location>
        <begin position="425"/>
        <end position="443"/>
    </location>
</feature>
<dbReference type="SUPFAM" id="SSF51905">
    <property type="entry name" value="FAD/NAD(P)-binding domain"/>
    <property type="match status" value="1"/>
</dbReference>
<evidence type="ECO:0000256" key="2">
    <source>
        <dbReference type="ARBA" id="ARBA00005272"/>
    </source>
</evidence>
<keyword evidence="4" id="KW-0285">Flavoprotein</keyword>
<evidence type="ECO:0000256" key="12">
    <source>
        <dbReference type="SAM" id="Phobius"/>
    </source>
</evidence>
<dbReference type="STRING" id="373903.Hore_14860"/>
<accession>B8CY66</accession>
<dbReference type="PRINTS" id="PR00411">
    <property type="entry name" value="PNDRDTASEI"/>
</dbReference>
<feature type="domain" description="FAD/NAD(P)-binding" evidence="13">
    <location>
        <begin position="4"/>
        <end position="323"/>
    </location>
</feature>
<dbReference type="EMBL" id="CP001098">
    <property type="protein sequence ID" value="ACL70235.1"/>
    <property type="molecule type" value="Genomic_DNA"/>
</dbReference>
<comment type="catalytic activity">
    <reaction evidence="11">
        <text>a quinone + NADH + H(+) = a quinol + NAD(+)</text>
        <dbReference type="Rhea" id="RHEA:46160"/>
        <dbReference type="ChEBI" id="CHEBI:15378"/>
        <dbReference type="ChEBI" id="CHEBI:24646"/>
        <dbReference type="ChEBI" id="CHEBI:57540"/>
        <dbReference type="ChEBI" id="CHEBI:57945"/>
        <dbReference type="ChEBI" id="CHEBI:132124"/>
        <dbReference type="EC" id="1.6.5.9"/>
    </reaction>
</comment>
<dbReference type="InterPro" id="IPR032808">
    <property type="entry name" value="DoxX"/>
</dbReference>
<name>B8CY66_HALOH</name>
<dbReference type="Pfam" id="PF07681">
    <property type="entry name" value="DoxX"/>
    <property type="match status" value="1"/>
</dbReference>
<dbReference type="RefSeq" id="WP_012636418.1">
    <property type="nucleotide sequence ID" value="NC_011899.1"/>
</dbReference>
<dbReference type="GO" id="GO:0050136">
    <property type="term" value="F:NADH dehydrogenase (quinone) (non-electrogenic) activity"/>
    <property type="evidence" value="ECO:0007669"/>
    <property type="project" value="UniProtKB-EC"/>
</dbReference>
<evidence type="ECO:0000256" key="5">
    <source>
        <dbReference type="ARBA" id="ARBA00022692"/>
    </source>
</evidence>
<keyword evidence="15" id="KW-1185">Reference proteome</keyword>
<dbReference type="KEGG" id="hor:Hore_14860"/>
<dbReference type="OrthoDB" id="9781621at2"/>
<evidence type="ECO:0000256" key="11">
    <source>
        <dbReference type="ARBA" id="ARBA00047599"/>
    </source>
</evidence>
<dbReference type="EC" id="1.6.5.9" evidence="3"/>
<dbReference type="eggNOG" id="COG1252">
    <property type="taxonomic scope" value="Bacteria"/>
</dbReference>